<name>A0ABT4TGM7_9ACTN</name>
<evidence type="ECO:0000256" key="1">
    <source>
        <dbReference type="SAM" id="MobiDB-lite"/>
    </source>
</evidence>
<keyword evidence="3" id="KW-1185">Reference proteome</keyword>
<protein>
    <submittedName>
        <fullName evidence="2">Uncharacterized protein</fullName>
    </submittedName>
</protein>
<dbReference type="EMBL" id="JAQFWP010000006">
    <property type="protein sequence ID" value="MDA2803805.1"/>
    <property type="molecule type" value="Genomic_DNA"/>
</dbReference>
<proteinExistence type="predicted"/>
<accession>A0ABT4TGM7</accession>
<organism evidence="2 3">
    <name type="scientific">Nocardiopsis suaedae</name>
    <dbReference type="NCBI Taxonomy" id="3018444"/>
    <lineage>
        <taxon>Bacteria</taxon>
        <taxon>Bacillati</taxon>
        <taxon>Actinomycetota</taxon>
        <taxon>Actinomycetes</taxon>
        <taxon>Streptosporangiales</taxon>
        <taxon>Nocardiopsidaceae</taxon>
        <taxon>Nocardiopsis</taxon>
    </lineage>
</organism>
<reference evidence="2" key="1">
    <citation type="submission" date="2023-01" db="EMBL/GenBank/DDBJ databases">
        <title>Draft genome sequence of Nocardiopsis sp. LSu2-4 isolated from halophytes.</title>
        <authorList>
            <person name="Duangmal K."/>
            <person name="Chantavorakit T."/>
        </authorList>
    </citation>
    <scope>NUCLEOTIDE SEQUENCE</scope>
    <source>
        <strain evidence="2">LSu2-4</strain>
    </source>
</reference>
<feature type="region of interest" description="Disordered" evidence="1">
    <location>
        <begin position="117"/>
        <end position="137"/>
    </location>
</feature>
<dbReference type="Proteomes" id="UP001165685">
    <property type="component" value="Unassembled WGS sequence"/>
</dbReference>
<gene>
    <name evidence="2" type="ORF">O4U47_04715</name>
</gene>
<evidence type="ECO:0000313" key="2">
    <source>
        <dbReference type="EMBL" id="MDA2803805.1"/>
    </source>
</evidence>
<dbReference type="RefSeq" id="WP_270676295.1">
    <property type="nucleotide sequence ID" value="NZ_JAQFWP010000006.1"/>
</dbReference>
<sequence>MTRLLSRSVAVAPTSAANGTLSIHSFGAVFTTVVPGLSAGSGIGLLQGAGNADSAGVPALEPAGERSRERVLRMCAMVLPALVERLPGLRLEAPASELPYKHDVLVFGLHSLPVSWGGQQRRPPRTGRCASARGCAS</sequence>
<evidence type="ECO:0000313" key="3">
    <source>
        <dbReference type="Proteomes" id="UP001165685"/>
    </source>
</evidence>
<comment type="caution">
    <text evidence="2">The sequence shown here is derived from an EMBL/GenBank/DDBJ whole genome shotgun (WGS) entry which is preliminary data.</text>
</comment>